<evidence type="ECO:0000313" key="2">
    <source>
        <dbReference type="EMBL" id="KAG8156092.1"/>
    </source>
</evidence>
<evidence type="ECO:0000256" key="1">
    <source>
        <dbReference type="SAM" id="MobiDB-lite"/>
    </source>
</evidence>
<comment type="caution">
    <text evidence="2">The sequence shown here is derived from an EMBL/GenBank/DDBJ whole genome shotgun (WGS) entry which is preliminary data.</text>
</comment>
<organism evidence="2 3">
    <name type="scientific">Oedothorax gibbosus</name>
    <dbReference type="NCBI Taxonomy" id="931172"/>
    <lineage>
        <taxon>Eukaryota</taxon>
        <taxon>Metazoa</taxon>
        <taxon>Ecdysozoa</taxon>
        <taxon>Arthropoda</taxon>
        <taxon>Chelicerata</taxon>
        <taxon>Arachnida</taxon>
        <taxon>Araneae</taxon>
        <taxon>Araneomorphae</taxon>
        <taxon>Entelegynae</taxon>
        <taxon>Araneoidea</taxon>
        <taxon>Linyphiidae</taxon>
        <taxon>Erigoninae</taxon>
        <taxon>Oedothorax</taxon>
    </lineage>
</organism>
<name>A0AAV6TEH4_9ARAC</name>
<reference evidence="2 3" key="1">
    <citation type="journal article" date="2022" name="Nat. Ecol. Evol.">
        <title>A masculinizing supergene underlies an exaggerated male reproductive morph in a spider.</title>
        <authorList>
            <person name="Hendrickx F."/>
            <person name="De Corte Z."/>
            <person name="Sonet G."/>
            <person name="Van Belleghem S.M."/>
            <person name="Kostlbacher S."/>
            <person name="Vangestel C."/>
        </authorList>
    </citation>
    <scope>NUCLEOTIDE SEQUENCE [LARGE SCALE GENOMIC DNA]</scope>
    <source>
        <strain evidence="2">W744_W776</strain>
    </source>
</reference>
<dbReference type="AlphaFoldDB" id="A0AAV6TEH4"/>
<proteinExistence type="predicted"/>
<accession>A0AAV6TEH4</accession>
<sequence length="91" mass="10150">MVTDRHETSTLSRLGFSIGPTRGAPDPPPQRRGAFREQRPISGTEPITRGHEALYKEKITLPGPRRRLPSVSSVAVYRTWSRRPISVSVGE</sequence>
<dbReference type="EMBL" id="JAFNEN010006326">
    <property type="protein sequence ID" value="KAG8156092.1"/>
    <property type="molecule type" value="Genomic_DNA"/>
</dbReference>
<keyword evidence="3" id="KW-1185">Reference proteome</keyword>
<feature type="region of interest" description="Disordered" evidence="1">
    <location>
        <begin position="1"/>
        <end position="49"/>
    </location>
</feature>
<evidence type="ECO:0000313" key="3">
    <source>
        <dbReference type="Proteomes" id="UP000827092"/>
    </source>
</evidence>
<protein>
    <submittedName>
        <fullName evidence="2">Uncharacterized protein</fullName>
    </submittedName>
</protein>
<gene>
    <name evidence="2" type="ORF">JTE90_024411</name>
</gene>
<dbReference type="Proteomes" id="UP000827092">
    <property type="component" value="Unassembled WGS sequence"/>
</dbReference>